<evidence type="ECO:0000259" key="2">
    <source>
        <dbReference type="PROSITE" id="PS50110"/>
    </source>
</evidence>
<dbReference type="InterPro" id="IPR011006">
    <property type="entry name" value="CheY-like_superfamily"/>
</dbReference>
<dbReference type="SMART" id="SM00471">
    <property type="entry name" value="HDc"/>
    <property type="match status" value="1"/>
</dbReference>
<protein>
    <submittedName>
        <fullName evidence="4">DUF3369 domain-containing protein</fullName>
    </submittedName>
</protein>
<name>A0ABX2T753_9PROT</name>
<evidence type="ECO:0000259" key="3">
    <source>
        <dbReference type="PROSITE" id="PS51832"/>
    </source>
</evidence>
<dbReference type="PANTHER" id="PTHR45228:SF9">
    <property type="entry name" value="3'3'-CGAMP-SPECIFIC PHOSPHODIESTERASE 2"/>
    <property type="match status" value="1"/>
</dbReference>
<organism evidence="4 5">
    <name type="scientific">Azospirillum oleiclasticum</name>
    <dbReference type="NCBI Taxonomy" id="2735135"/>
    <lineage>
        <taxon>Bacteria</taxon>
        <taxon>Pseudomonadati</taxon>
        <taxon>Pseudomonadota</taxon>
        <taxon>Alphaproteobacteria</taxon>
        <taxon>Rhodospirillales</taxon>
        <taxon>Azospirillaceae</taxon>
        <taxon>Azospirillum</taxon>
    </lineage>
</organism>
<accession>A0ABX2T753</accession>
<keyword evidence="1" id="KW-0597">Phosphoprotein</keyword>
<evidence type="ECO:0000256" key="1">
    <source>
        <dbReference type="PROSITE-ProRule" id="PRU00169"/>
    </source>
</evidence>
<evidence type="ECO:0000313" key="4">
    <source>
        <dbReference type="EMBL" id="NYZ20126.1"/>
    </source>
</evidence>
<evidence type="ECO:0000313" key="5">
    <source>
        <dbReference type="Proteomes" id="UP000584642"/>
    </source>
</evidence>
<proteinExistence type="predicted"/>
<dbReference type="EMBL" id="JABFDB010000006">
    <property type="protein sequence ID" value="NYZ20126.1"/>
    <property type="molecule type" value="Genomic_DNA"/>
</dbReference>
<dbReference type="PROSITE" id="PS50110">
    <property type="entry name" value="RESPONSE_REGULATORY"/>
    <property type="match status" value="1"/>
</dbReference>
<dbReference type="Pfam" id="PF13487">
    <property type="entry name" value="HD_5"/>
    <property type="match status" value="1"/>
</dbReference>
<comment type="caution">
    <text evidence="4">The sequence shown here is derived from an EMBL/GenBank/DDBJ whole genome shotgun (WGS) entry which is preliminary data.</text>
</comment>
<reference evidence="4 5" key="1">
    <citation type="submission" date="2020-05" db="EMBL/GenBank/DDBJ databases">
        <title>Azospirillum oleiclasticum sp. nov, a nitrogen-fixing and heavy crude oil-emulsifying bacterium isolated from the crude oil of Yumen Oilfield.</title>
        <authorList>
            <person name="Wu D."/>
            <person name="Cai M."/>
            <person name="Zhang X."/>
        </authorList>
    </citation>
    <scope>NUCLEOTIDE SEQUENCE [LARGE SCALE GENOMIC DNA]</scope>
    <source>
        <strain evidence="4 5">ROY-1-1-2</strain>
    </source>
</reference>
<dbReference type="InterPro" id="IPR037522">
    <property type="entry name" value="HD_GYP_dom"/>
</dbReference>
<dbReference type="CDD" id="cd00077">
    <property type="entry name" value="HDc"/>
    <property type="match status" value="1"/>
</dbReference>
<dbReference type="SUPFAM" id="SSF52172">
    <property type="entry name" value="CheY-like"/>
    <property type="match status" value="1"/>
</dbReference>
<dbReference type="Gene3D" id="1.10.3210.10">
    <property type="entry name" value="Hypothetical protein af1432"/>
    <property type="match status" value="1"/>
</dbReference>
<dbReference type="SMART" id="SM00448">
    <property type="entry name" value="REC"/>
    <property type="match status" value="1"/>
</dbReference>
<feature type="modified residue" description="4-aspartylphosphate" evidence="1">
    <location>
        <position position="89"/>
    </location>
</feature>
<feature type="domain" description="HD-GYP" evidence="3">
    <location>
        <begin position="325"/>
        <end position="532"/>
    </location>
</feature>
<dbReference type="Proteomes" id="UP000584642">
    <property type="component" value="Unassembled WGS sequence"/>
</dbReference>
<feature type="domain" description="Response regulatory" evidence="2">
    <location>
        <begin position="34"/>
        <end position="158"/>
    </location>
</feature>
<dbReference type="Gene3D" id="3.40.50.2300">
    <property type="match status" value="1"/>
</dbReference>
<dbReference type="RefSeq" id="WP_180281897.1">
    <property type="nucleotide sequence ID" value="NZ_JABFDB010000006.1"/>
</dbReference>
<dbReference type="Pfam" id="PF11849">
    <property type="entry name" value="DUF3369"/>
    <property type="match status" value="1"/>
</dbReference>
<dbReference type="InterPro" id="IPR052020">
    <property type="entry name" value="Cyclic_di-GMP/3'3'-cGAMP_PDE"/>
</dbReference>
<dbReference type="PROSITE" id="PS51832">
    <property type="entry name" value="HD_GYP"/>
    <property type="match status" value="1"/>
</dbReference>
<dbReference type="InterPro" id="IPR001789">
    <property type="entry name" value="Sig_transdc_resp-reg_receiver"/>
</dbReference>
<gene>
    <name evidence="4" type="ORF">HND93_10405</name>
</gene>
<dbReference type="PANTHER" id="PTHR45228">
    <property type="entry name" value="CYCLIC DI-GMP PHOSPHODIESTERASE TM_0186-RELATED"/>
    <property type="match status" value="1"/>
</dbReference>
<dbReference type="InterPro" id="IPR021800">
    <property type="entry name" value="DUF3369"/>
</dbReference>
<sequence length="532" mass="57926">MAEPDHGDDDELLFAEEEPERIPAADEVSLSPWKILIVDDDSEVHAITRVVMGDVLFEGRPMVFLSAHSASEARALLRAHDDVAAILLDVVMETDDAGLKLVRFIREELGDHQVRIILRTGQPGQAPERQVIVDYDINDYKAKSELTAQKLFTATVAALRSYQHISTIEHGRRGLERIVDASLTLFERRTRDAFLDGVMTHVAALFQHAQGTLLCTAGPDGAGVPLAVTGSGVFAGLDGRPLADALDAGALDADALDAVAQAFAERGGRHGPDWSVLLFRARSGAPGALYVQGHRPLDETDRRLIALFCTTVAIGFDNIHLYERLQEAQRATVHALGKLAEYKDEVTGDHVRRIGRWATLVARELQARGSFPDAADEQFCDQIGLASMLHDVGKVGIPDSILRKPGALDPDELRVMREHAGMGARILREAAGMVGGRNYLSLGAEIAESHHEKFDGTGYPQGLKGDAIPLSGRIVAVADVYDALLHRRPYKHAWDRGAVLDLIRREAGRHFDPRVVDAFLDVVAAEEAPAAP</sequence>
<dbReference type="SUPFAM" id="SSF109604">
    <property type="entry name" value="HD-domain/PDEase-like"/>
    <property type="match status" value="1"/>
</dbReference>
<dbReference type="InterPro" id="IPR003607">
    <property type="entry name" value="HD/PDEase_dom"/>
</dbReference>
<keyword evidence="5" id="KW-1185">Reference proteome</keyword>